<dbReference type="PANTHER" id="PTHR30346">
    <property type="entry name" value="TRANSCRIPTIONAL DUAL REGULATOR HCAR-RELATED"/>
    <property type="match status" value="1"/>
</dbReference>
<dbReference type="FunFam" id="1.10.10.10:FF:000001">
    <property type="entry name" value="LysR family transcriptional regulator"/>
    <property type="match status" value="1"/>
</dbReference>
<dbReference type="GO" id="GO:0032993">
    <property type="term" value="C:protein-DNA complex"/>
    <property type="evidence" value="ECO:0007669"/>
    <property type="project" value="TreeGrafter"/>
</dbReference>
<dbReference type="PATRIC" id="fig|94132.3.peg.3179"/>
<dbReference type="InterPro" id="IPR005119">
    <property type="entry name" value="LysR_subst-bd"/>
</dbReference>
<evidence type="ECO:0000313" key="6">
    <source>
        <dbReference type="EMBL" id="AMO24020.1"/>
    </source>
</evidence>
<name>A0A127JVK9_9BURK</name>
<evidence type="ECO:0000256" key="3">
    <source>
        <dbReference type="ARBA" id="ARBA00023125"/>
    </source>
</evidence>
<dbReference type="EMBL" id="CP010951">
    <property type="protein sequence ID" value="AMO24020.1"/>
    <property type="molecule type" value="Genomic_DNA"/>
</dbReference>
<dbReference type="SUPFAM" id="SSF53850">
    <property type="entry name" value="Periplasmic binding protein-like II"/>
    <property type="match status" value="1"/>
</dbReference>
<dbReference type="InterPro" id="IPR000847">
    <property type="entry name" value="LysR_HTH_N"/>
</dbReference>
<accession>A0A127JVK9</accession>
<dbReference type="OrthoDB" id="5292387at2"/>
<keyword evidence="2" id="KW-0805">Transcription regulation</keyword>
<organism evidence="6 7">
    <name type="scientific">Ramlibacter tataouinensis</name>
    <dbReference type="NCBI Taxonomy" id="94132"/>
    <lineage>
        <taxon>Bacteria</taxon>
        <taxon>Pseudomonadati</taxon>
        <taxon>Pseudomonadota</taxon>
        <taxon>Betaproteobacteria</taxon>
        <taxon>Burkholderiales</taxon>
        <taxon>Comamonadaceae</taxon>
        <taxon>Ramlibacter</taxon>
    </lineage>
</organism>
<keyword evidence="4" id="KW-0804">Transcription</keyword>
<dbReference type="Gene3D" id="3.40.190.10">
    <property type="entry name" value="Periplasmic binding protein-like II"/>
    <property type="match status" value="2"/>
</dbReference>
<dbReference type="GO" id="GO:0003700">
    <property type="term" value="F:DNA-binding transcription factor activity"/>
    <property type="evidence" value="ECO:0007669"/>
    <property type="project" value="InterPro"/>
</dbReference>
<keyword evidence="7" id="KW-1185">Reference proteome</keyword>
<dbReference type="Pfam" id="PF00126">
    <property type="entry name" value="HTH_1"/>
    <property type="match status" value="1"/>
</dbReference>
<dbReference type="PROSITE" id="PS50931">
    <property type="entry name" value="HTH_LYSR"/>
    <property type="match status" value="1"/>
</dbReference>
<dbReference type="RefSeq" id="WP_061501267.1">
    <property type="nucleotide sequence ID" value="NZ_CP010951.1"/>
</dbReference>
<evidence type="ECO:0000256" key="2">
    <source>
        <dbReference type="ARBA" id="ARBA00023015"/>
    </source>
</evidence>
<dbReference type="Proteomes" id="UP000070433">
    <property type="component" value="Chromosome"/>
</dbReference>
<protein>
    <submittedName>
        <fullName evidence="6">LysR family transcriptional regulator</fullName>
    </submittedName>
</protein>
<feature type="domain" description="HTH lysR-type" evidence="5">
    <location>
        <begin position="1"/>
        <end position="58"/>
    </location>
</feature>
<evidence type="ECO:0000313" key="7">
    <source>
        <dbReference type="Proteomes" id="UP000070433"/>
    </source>
</evidence>
<evidence type="ECO:0000256" key="1">
    <source>
        <dbReference type="ARBA" id="ARBA00009437"/>
    </source>
</evidence>
<dbReference type="PRINTS" id="PR00039">
    <property type="entry name" value="HTHLYSR"/>
</dbReference>
<keyword evidence="3" id="KW-0238">DNA-binding</keyword>
<dbReference type="InterPro" id="IPR036388">
    <property type="entry name" value="WH-like_DNA-bd_sf"/>
</dbReference>
<proteinExistence type="inferred from homology"/>
<dbReference type="SUPFAM" id="SSF46785">
    <property type="entry name" value="Winged helix' DNA-binding domain"/>
    <property type="match status" value="1"/>
</dbReference>
<sequence length="303" mass="32739">MDLKHLRYFVAVAETGHITRAAQRLGMQQPPLSQQIRALEESLGTALFHRHPKGVTLTDSGQLLLEDSRRLLQEAEAVRSRMHAVAAGHAGVLAVGFTSSAASHAFTPQVLRACRRAYPDIALQIREDHAAGLTEAVAAGRLHCGFLRVPVERPPGLRFETLLREPVLVALPVGHPLLARKGRGLALPLMRDEAFILVRQSGAPGLYAQLLALCEDQGFTPSVKHEVSRMMTALNLVAAGEGITIVPASMRGAHPDAIEYRPLAGARSLDAPLTLVYRESELRGPLQSFVKLARDAAPRGGAR</sequence>
<dbReference type="Gene3D" id="1.10.10.10">
    <property type="entry name" value="Winged helix-like DNA-binding domain superfamily/Winged helix DNA-binding domain"/>
    <property type="match status" value="1"/>
</dbReference>
<evidence type="ECO:0000259" key="5">
    <source>
        <dbReference type="PROSITE" id="PS50931"/>
    </source>
</evidence>
<dbReference type="Pfam" id="PF03466">
    <property type="entry name" value="LysR_substrate"/>
    <property type="match status" value="1"/>
</dbReference>
<dbReference type="GO" id="GO:0003677">
    <property type="term" value="F:DNA binding"/>
    <property type="evidence" value="ECO:0007669"/>
    <property type="project" value="UniProtKB-KW"/>
</dbReference>
<dbReference type="InterPro" id="IPR036390">
    <property type="entry name" value="WH_DNA-bd_sf"/>
</dbReference>
<reference evidence="6 7" key="1">
    <citation type="journal article" date="2014" name="Int. J. Syst. Evol. Microbiol.">
        <title>Ramlibacter solisilvae sp. nov., isolated from forest soil, and emended description of the genus Ramlibacter.</title>
        <authorList>
            <person name="Lee H.J."/>
            <person name="Lee S.H."/>
            <person name="Lee S.S."/>
            <person name="Lee J.S."/>
            <person name="Kim Y."/>
            <person name="Kim S.C."/>
            <person name="Jeon C.O."/>
        </authorList>
    </citation>
    <scope>NUCLEOTIDE SEQUENCE [LARGE SCALE GENOMIC DNA]</scope>
    <source>
        <strain evidence="6 7">5-10</strain>
    </source>
</reference>
<dbReference type="AlphaFoldDB" id="A0A127JVK9"/>
<dbReference type="PANTHER" id="PTHR30346:SF30">
    <property type="entry name" value="SMALL NEUTRAL PROTEASE REGULATORY PROTEIN"/>
    <property type="match status" value="1"/>
</dbReference>
<comment type="similarity">
    <text evidence="1">Belongs to the LysR transcriptional regulatory family.</text>
</comment>
<gene>
    <name evidence="6" type="ORF">UC35_15590</name>
</gene>
<evidence type="ECO:0000256" key="4">
    <source>
        <dbReference type="ARBA" id="ARBA00023163"/>
    </source>
</evidence>